<keyword evidence="2" id="KW-1185">Reference proteome</keyword>
<accession>A0A2S2QVF0</accession>
<dbReference type="EMBL" id="GGMS01012525">
    <property type="protein sequence ID" value="MBY81728.1"/>
    <property type="molecule type" value="Transcribed_RNA"/>
</dbReference>
<reference evidence="3 4" key="2">
    <citation type="submission" date="2025-04" db="UniProtKB">
        <authorList>
            <consortium name="RefSeq"/>
        </authorList>
    </citation>
    <scope>IDENTIFICATION</scope>
    <source>
        <tissue evidence="3 4">Whole body</tissue>
    </source>
</reference>
<dbReference type="GeneID" id="112683847"/>
<dbReference type="Proteomes" id="UP000694846">
    <property type="component" value="Unplaced"/>
</dbReference>
<organism evidence="1">
    <name type="scientific">Sipha flava</name>
    <name type="common">yellow sugarcane aphid</name>
    <dbReference type="NCBI Taxonomy" id="143950"/>
    <lineage>
        <taxon>Eukaryota</taxon>
        <taxon>Metazoa</taxon>
        <taxon>Ecdysozoa</taxon>
        <taxon>Arthropoda</taxon>
        <taxon>Hexapoda</taxon>
        <taxon>Insecta</taxon>
        <taxon>Pterygota</taxon>
        <taxon>Neoptera</taxon>
        <taxon>Paraneoptera</taxon>
        <taxon>Hemiptera</taxon>
        <taxon>Sternorrhyncha</taxon>
        <taxon>Aphidomorpha</taxon>
        <taxon>Aphidoidea</taxon>
        <taxon>Aphididae</taxon>
        <taxon>Sipha</taxon>
    </lineage>
</organism>
<protein>
    <submittedName>
        <fullName evidence="3 4">Uncharacterized protein LOC112683847 isoform X1</fullName>
    </submittedName>
</protein>
<evidence type="ECO:0000313" key="2">
    <source>
        <dbReference type="Proteomes" id="UP000694846"/>
    </source>
</evidence>
<evidence type="ECO:0000313" key="4">
    <source>
        <dbReference type="RefSeq" id="XP_025410808.1"/>
    </source>
</evidence>
<dbReference type="RefSeq" id="XP_025410808.1">
    <property type="nucleotide sequence ID" value="XM_025555023.1"/>
</dbReference>
<proteinExistence type="predicted"/>
<dbReference type="AlphaFoldDB" id="A0A2S2QVF0"/>
<gene>
    <name evidence="3 4" type="primary">LOC112683847</name>
    <name evidence="1" type="ORF">g.159748</name>
</gene>
<dbReference type="OrthoDB" id="6613790at2759"/>
<evidence type="ECO:0000313" key="1">
    <source>
        <dbReference type="EMBL" id="MBY81728.1"/>
    </source>
</evidence>
<evidence type="ECO:0000313" key="3">
    <source>
        <dbReference type="RefSeq" id="XP_025410807.1"/>
    </source>
</evidence>
<dbReference type="RefSeq" id="XP_025410807.1">
    <property type="nucleotide sequence ID" value="XM_025555022.1"/>
</dbReference>
<sequence length="165" mass="19175">MSKIQTGLYAVFWNDILGQVNKISEILQNPRLDVNTAVLALKSLRSFIGTTRDSFEEYFVKVAELDDFVEYDSETQRKRKINVRLSPLDSVQIPEIEMSSSNKFRIQSFLPVIDQLESSLQQRLEAYELVDNRFGFIYKLDILDDKKIIITAQNLVKLYDNDLDD</sequence>
<reference evidence="1" key="1">
    <citation type="submission" date="2018-04" db="EMBL/GenBank/DDBJ databases">
        <title>Transcriptome assembly of Sipha flava.</title>
        <authorList>
            <person name="Scully E.D."/>
            <person name="Geib S.M."/>
            <person name="Palmer N.A."/>
            <person name="Koch K."/>
            <person name="Bradshaw J."/>
            <person name="Heng-Moss T."/>
            <person name="Sarath G."/>
        </authorList>
    </citation>
    <scope>NUCLEOTIDE SEQUENCE</scope>
</reference>
<name>A0A2S2QVF0_9HEMI</name>